<dbReference type="EMBL" id="FUFT01000002">
    <property type="protein sequence ID" value="SJL82623.1"/>
    <property type="molecule type" value="Genomic_DNA"/>
</dbReference>
<dbReference type="AlphaFoldDB" id="A0A1R4B142"/>
<keyword evidence="1" id="KW-0732">Signal</keyword>
<organism evidence="2 3">
    <name type="scientific">Vibrio palustris</name>
    <dbReference type="NCBI Taxonomy" id="1918946"/>
    <lineage>
        <taxon>Bacteria</taxon>
        <taxon>Pseudomonadati</taxon>
        <taxon>Pseudomonadota</taxon>
        <taxon>Gammaproteobacteria</taxon>
        <taxon>Vibrionales</taxon>
        <taxon>Vibrionaceae</taxon>
        <taxon>Vibrio</taxon>
    </lineage>
</organism>
<proteinExistence type="predicted"/>
<reference evidence="2 3" key="1">
    <citation type="submission" date="2017-02" db="EMBL/GenBank/DDBJ databases">
        <authorList>
            <person name="Peterson S.W."/>
        </authorList>
    </citation>
    <scope>NUCLEOTIDE SEQUENCE [LARGE SCALE GENOMIC DNA]</scope>
    <source>
        <strain evidence="2 3">CECT 9027</strain>
    </source>
</reference>
<sequence>MKTLLSSSILLALSSISVSAYSAPHDDGNWIESYSDPNYGSTLEQFTDLDEGSRWYYNLRLQATASAGESLEHNANKIEASLRLRGKTMFTDDLGFMGDFWLKARENYNQEDGVTTNAYDDLDEDAAWENLIFGIESNKYGSIAYAKHTSNWAIFAADIGMHGQFNIQGEAGGKNAGKIIYKNFFSNNLFVHTSYDRNSDIVGIDIGYQTANIYPFYPDSYGIYASVHNGQPSLNNGYQKTIIGNVDQSKDIKSDTDFNRHSDDLYTYSLSGYKQFGMNGRFGSVLAYSEREDGETKREIRERGYTKGGLGFSASATYEYFPENIEGWGAAVTASHDEFSDQFVPQVYYWFHPQMRMWAGHVFTSHGEESTQIEFQIDY</sequence>
<gene>
    <name evidence="2" type="ORF">VPAL9027_00553</name>
</gene>
<keyword evidence="3" id="KW-1185">Reference proteome</keyword>
<dbReference type="Proteomes" id="UP000189475">
    <property type="component" value="Unassembled WGS sequence"/>
</dbReference>
<accession>A0A1R4B142</accession>
<evidence type="ECO:0000313" key="3">
    <source>
        <dbReference type="Proteomes" id="UP000189475"/>
    </source>
</evidence>
<feature type="signal peptide" evidence="1">
    <location>
        <begin position="1"/>
        <end position="22"/>
    </location>
</feature>
<evidence type="ECO:0000256" key="1">
    <source>
        <dbReference type="SAM" id="SignalP"/>
    </source>
</evidence>
<dbReference type="RefSeq" id="WP_077312087.1">
    <property type="nucleotide sequence ID" value="NZ_AP024887.1"/>
</dbReference>
<feature type="chain" id="PRO_5012119452" description="Porin" evidence="1">
    <location>
        <begin position="23"/>
        <end position="379"/>
    </location>
</feature>
<evidence type="ECO:0000313" key="2">
    <source>
        <dbReference type="EMBL" id="SJL82623.1"/>
    </source>
</evidence>
<dbReference type="OrthoDB" id="5844168at2"/>
<name>A0A1R4B142_9VIBR</name>
<evidence type="ECO:0008006" key="4">
    <source>
        <dbReference type="Google" id="ProtNLM"/>
    </source>
</evidence>
<protein>
    <recommendedName>
        <fullName evidence="4">Porin</fullName>
    </recommendedName>
</protein>